<dbReference type="AlphaFoldDB" id="A0A517RDI5"/>
<sequence length="66" mass="7768">MSQTGIEPTTTRNVVEINGAPFEYDHSFENEEFTYFYQIDDGLILDTRKVPKSKTDLDFDWRKIGF</sequence>
<reference evidence="1 2" key="1">
    <citation type="submission" date="2019-02" db="EMBL/GenBank/DDBJ databases">
        <title>Deep-cultivation of Planctomycetes and their phenomic and genomic characterization uncovers novel biology.</title>
        <authorList>
            <person name="Wiegand S."/>
            <person name="Jogler M."/>
            <person name="Boedeker C."/>
            <person name="Pinto D."/>
            <person name="Vollmers J."/>
            <person name="Rivas-Marin E."/>
            <person name="Kohn T."/>
            <person name="Peeters S.H."/>
            <person name="Heuer A."/>
            <person name="Rast P."/>
            <person name="Oberbeckmann S."/>
            <person name="Bunk B."/>
            <person name="Jeske O."/>
            <person name="Meyerdierks A."/>
            <person name="Storesund J.E."/>
            <person name="Kallscheuer N."/>
            <person name="Luecker S."/>
            <person name="Lage O.M."/>
            <person name="Pohl T."/>
            <person name="Merkel B.J."/>
            <person name="Hornburger P."/>
            <person name="Mueller R.-W."/>
            <person name="Bruemmer F."/>
            <person name="Labrenz M."/>
            <person name="Spormann A.M."/>
            <person name="Op den Camp H."/>
            <person name="Overmann J."/>
            <person name="Amann R."/>
            <person name="Jetten M.S.M."/>
            <person name="Mascher T."/>
            <person name="Medema M.H."/>
            <person name="Devos D.P."/>
            <person name="Kaster A.-K."/>
            <person name="Ovreas L."/>
            <person name="Rohde M."/>
            <person name="Galperin M.Y."/>
            <person name="Jogler C."/>
        </authorList>
    </citation>
    <scope>NUCLEOTIDE SEQUENCE [LARGE SCALE GENOMIC DNA]</scope>
    <source>
        <strain evidence="1 2">Pan241w</strain>
    </source>
</reference>
<organism evidence="1 2">
    <name type="scientific">Gimesia alba</name>
    <dbReference type="NCBI Taxonomy" id="2527973"/>
    <lineage>
        <taxon>Bacteria</taxon>
        <taxon>Pseudomonadati</taxon>
        <taxon>Planctomycetota</taxon>
        <taxon>Planctomycetia</taxon>
        <taxon>Planctomycetales</taxon>
        <taxon>Planctomycetaceae</taxon>
        <taxon>Gimesia</taxon>
    </lineage>
</organism>
<gene>
    <name evidence="1" type="ORF">Pan241w_20060</name>
</gene>
<evidence type="ECO:0000313" key="2">
    <source>
        <dbReference type="Proteomes" id="UP000317171"/>
    </source>
</evidence>
<dbReference type="RefSeq" id="WP_145214293.1">
    <property type="nucleotide sequence ID" value="NZ_CP036269.1"/>
</dbReference>
<dbReference type="KEGG" id="gaz:Pan241w_20060"/>
<name>A0A517RDI5_9PLAN</name>
<dbReference type="EMBL" id="CP036269">
    <property type="protein sequence ID" value="QDT41926.1"/>
    <property type="molecule type" value="Genomic_DNA"/>
</dbReference>
<accession>A0A517RDI5</accession>
<dbReference type="Proteomes" id="UP000317171">
    <property type="component" value="Chromosome"/>
</dbReference>
<protein>
    <submittedName>
        <fullName evidence="1">Uncharacterized protein</fullName>
    </submittedName>
</protein>
<evidence type="ECO:0000313" key="1">
    <source>
        <dbReference type="EMBL" id="QDT41926.1"/>
    </source>
</evidence>
<keyword evidence="2" id="KW-1185">Reference proteome</keyword>
<proteinExistence type="predicted"/>